<dbReference type="SUPFAM" id="SSF55961">
    <property type="entry name" value="Bet v1-like"/>
    <property type="match status" value="1"/>
</dbReference>
<reference evidence="2" key="1">
    <citation type="journal article" date="2019" name="Int. J. Syst. Evol. Microbiol.">
        <title>The Global Catalogue of Microorganisms (GCM) 10K type strain sequencing project: providing services to taxonomists for standard genome sequencing and annotation.</title>
        <authorList>
            <consortium name="The Broad Institute Genomics Platform"/>
            <consortium name="The Broad Institute Genome Sequencing Center for Infectious Disease"/>
            <person name="Wu L."/>
            <person name="Ma J."/>
        </authorList>
    </citation>
    <scope>NUCLEOTIDE SEQUENCE [LARGE SCALE GENOMIC DNA]</scope>
    <source>
        <strain evidence="2">JCM 12165</strain>
    </source>
</reference>
<dbReference type="Gene3D" id="3.30.530.20">
    <property type="match status" value="1"/>
</dbReference>
<evidence type="ECO:0000313" key="2">
    <source>
        <dbReference type="Proteomes" id="UP001597145"/>
    </source>
</evidence>
<dbReference type="RefSeq" id="WP_343970971.1">
    <property type="nucleotide sequence ID" value="NZ_BAAAJG010000002.1"/>
</dbReference>
<dbReference type="Proteomes" id="UP001597145">
    <property type="component" value="Unassembled WGS sequence"/>
</dbReference>
<dbReference type="EMBL" id="JBHUCP010000009">
    <property type="protein sequence ID" value="MFD1530941.1"/>
    <property type="molecule type" value="Genomic_DNA"/>
</dbReference>
<organism evidence="1 2">
    <name type="scientific">Pseudonocardia aurantiaca</name>
    <dbReference type="NCBI Taxonomy" id="75290"/>
    <lineage>
        <taxon>Bacteria</taxon>
        <taxon>Bacillati</taxon>
        <taxon>Actinomycetota</taxon>
        <taxon>Actinomycetes</taxon>
        <taxon>Pseudonocardiales</taxon>
        <taxon>Pseudonocardiaceae</taxon>
        <taxon>Pseudonocardia</taxon>
    </lineage>
</organism>
<comment type="caution">
    <text evidence="1">The sequence shown here is derived from an EMBL/GenBank/DDBJ whole genome shotgun (WGS) entry which is preliminary data.</text>
</comment>
<dbReference type="InterPro" id="IPR023393">
    <property type="entry name" value="START-like_dom_sf"/>
</dbReference>
<name>A0ABW4FM27_9PSEU</name>
<protein>
    <submittedName>
        <fullName evidence="1">DUF2867 domain-containing protein</fullName>
    </submittedName>
</protein>
<sequence>MIRNVHERLVPAPVAQVGPLLDRLGGPDDVLWPVPAWTPPMVLDGPVALGAAGGHGPIRYRVTAHEPGRRVEFTVDPGLGLHGTHTFTAESAGSDATLLRHVIDGRTSGAMLVGWPLVVRWLHDAVLEDLLDNAERAVGAEPARQARWSPWVRLLHRLEADRAVATSVPDTPLLATALPRVDWADAYAVPARPGAPTDPQVWANAVFGDPPPWVLGLLDLRQLLVGFVGIDRAGATPFATVARSGDEVLLGSDERHLDFRVSVRREPTRVVVTTVVCVNNARGRVYSALVRLVHPAIVRAMLAAAAYRLSRPGRAVADASTS</sequence>
<proteinExistence type="predicted"/>
<keyword evidence="2" id="KW-1185">Reference proteome</keyword>
<gene>
    <name evidence="1" type="ORF">ACFSCY_15980</name>
</gene>
<evidence type="ECO:0000313" key="1">
    <source>
        <dbReference type="EMBL" id="MFD1530941.1"/>
    </source>
</evidence>
<dbReference type="Pfam" id="PF11066">
    <property type="entry name" value="DUF2867"/>
    <property type="match status" value="1"/>
</dbReference>
<accession>A0ABW4FM27</accession>
<dbReference type="InterPro" id="IPR021295">
    <property type="entry name" value="DUF2867"/>
</dbReference>